<dbReference type="Gene3D" id="1.10.3080.10">
    <property type="entry name" value="Clc chloride channel"/>
    <property type="match status" value="1"/>
</dbReference>
<keyword evidence="8" id="KW-0868">Chloride</keyword>
<name>A0A6J6Y4W0_9ZZZZ</name>
<keyword evidence="5" id="KW-0406">Ion transport</keyword>
<evidence type="ECO:0000256" key="6">
    <source>
        <dbReference type="ARBA" id="ARBA00023136"/>
    </source>
</evidence>
<evidence type="ECO:0000256" key="8">
    <source>
        <dbReference type="ARBA" id="ARBA00023214"/>
    </source>
</evidence>
<keyword evidence="6 10" id="KW-0472">Membrane</keyword>
<reference evidence="11" key="1">
    <citation type="submission" date="2020-05" db="EMBL/GenBank/DDBJ databases">
        <authorList>
            <person name="Chiriac C."/>
            <person name="Salcher M."/>
            <person name="Ghai R."/>
            <person name="Kavagutti S V."/>
        </authorList>
    </citation>
    <scope>NUCLEOTIDE SEQUENCE</scope>
</reference>
<dbReference type="InterPro" id="IPR001807">
    <property type="entry name" value="ClC"/>
</dbReference>
<evidence type="ECO:0000256" key="9">
    <source>
        <dbReference type="ARBA" id="ARBA00023303"/>
    </source>
</evidence>
<dbReference type="InterPro" id="IPR050368">
    <property type="entry name" value="ClC-type_chloride_channel"/>
</dbReference>
<keyword evidence="3 10" id="KW-0812">Transmembrane</keyword>
<evidence type="ECO:0000256" key="10">
    <source>
        <dbReference type="SAM" id="Phobius"/>
    </source>
</evidence>
<dbReference type="EMBL" id="CAFAAI010000204">
    <property type="protein sequence ID" value="CAB4803899.1"/>
    <property type="molecule type" value="Genomic_DNA"/>
</dbReference>
<evidence type="ECO:0000256" key="4">
    <source>
        <dbReference type="ARBA" id="ARBA00022989"/>
    </source>
</evidence>
<evidence type="ECO:0000256" key="2">
    <source>
        <dbReference type="ARBA" id="ARBA00022448"/>
    </source>
</evidence>
<evidence type="ECO:0000256" key="5">
    <source>
        <dbReference type="ARBA" id="ARBA00023065"/>
    </source>
</evidence>
<dbReference type="PANTHER" id="PTHR43427:SF6">
    <property type="entry name" value="CHLORIDE CHANNEL PROTEIN CLC-E"/>
    <property type="match status" value="1"/>
</dbReference>
<comment type="subcellular location">
    <subcellularLocation>
        <location evidence="1">Membrane</location>
        <topology evidence="1">Multi-pass membrane protein</topology>
    </subcellularLocation>
</comment>
<accession>A0A6J6Y4W0</accession>
<dbReference type="Pfam" id="PF00654">
    <property type="entry name" value="Voltage_CLC"/>
    <property type="match status" value="1"/>
</dbReference>
<feature type="transmembrane region" description="Helical" evidence="10">
    <location>
        <begin position="25"/>
        <end position="45"/>
    </location>
</feature>
<dbReference type="GO" id="GO:0005254">
    <property type="term" value="F:chloride channel activity"/>
    <property type="evidence" value="ECO:0007669"/>
    <property type="project" value="UniProtKB-KW"/>
</dbReference>
<dbReference type="GO" id="GO:0034707">
    <property type="term" value="C:chloride channel complex"/>
    <property type="evidence" value="ECO:0007669"/>
    <property type="project" value="UniProtKB-KW"/>
</dbReference>
<protein>
    <submittedName>
        <fullName evidence="11">Unannotated protein</fullName>
    </submittedName>
</protein>
<feature type="transmembrane region" description="Helical" evidence="10">
    <location>
        <begin position="87"/>
        <end position="109"/>
    </location>
</feature>
<organism evidence="11">
    <name type="scientific">freshwater metagenome</name>
    <dbReference type="NCBI Taxonomy" id="449393"/>
    <lineage>
        <taxon>unclassified sequences</taxon>
        <taxon>metagenomes</taxon>
        <taxon>ecological metagenomes</taxon>
    </lineage>
</organism>
<dbReference type="AlphaFoldDB" id="A0A6J6Y4W0"/>
<keyword evidence="4 10" id="KW-1133">Transmembrane helix</keyword>
<dbReference type="SUPFAM" id="SSF81340">
    <property type="entry name" value="Clc chloride channel"/>
    <property type="match status" value="1"/>
</dbReference>
<dbReference type="PANTHER" id="PTHR43427">
    <property type="entry name" value="CHLORIDE CHANNEL PROTEIN CLC-E"/>
    <property type="match status" value="1"/>
</dbReference>
<dbReference type="InterPro" id="IPR014743">
    <property type="entry name" value="Cl-channel_core"/>
</dbReference>
<evidence type="ECO:0000256" key="3">
    <source>
        <dbReference type="ARBA" id="ARBA00022692"/>
    </source>
</evidence>
<keyword evidence="2" id="KW-0813">Transport</keyword>
<proteinExistence type="predicted"/>
<keyword evidence="9" id="KW-0407">Ion channel</keyword>
<dbReference type="PRINTS" id="PR00762">
    <property type="entry name" value="CLCHANNEL"/>
</dbReference>
<gene>
    <name evidence="11" type="ORF">UFOPK2992_01171</name>
</gene>
<keyword evidence="7" id="KW-0869">Chloride channel</keyword>
<evidence type="ECO:0000313" key="11">
    <source>
        <dbReference type="EMBL" id="CAB4803899.1"/>
    </source>
</evidence>
<feature type="transmembrane region" description="Helical" evidence="10">
    <location>
        <begin position="52"/>
        <end position="81"/>
    </location>
</feature>
<evidence type="ECO:0000256" key="7">
    <source>
        <dbReference type="ARBA" id="ARBA00023173"/>
    </source>
</evidence>
<evidence type="ECO:0000256" key="1">
    <source>
        <dbReference type="ARBA" id="ARBA00004141"/>
    </source>
</evidence>
<feature type="transmembrane region" description="Helical" evidence="10">
    <location>
        <begin position="121"/>
        <end position="141"/>
    </location>
</feature>
<sequence length="163" mass="16466">MLALTFGAGRLLTGESLLVSPGYNVVTWVVTAKHSAWLVLAIFVLRNLATSAAVAGGGAGGIFIPLSVAGALTGSIVATVVHHPDPTLFIVIGVAAFLGAGYRVPLAAVMFVAETTGRPSFIVPGLLAAVIAELMMGASSVTKYQVGARPFDGPADADAPIHS</sequence>